<evidence type="ECO:0000313" key="3">
    <source>
        <dbReference type="Proteomes" id="UP000540787"/>
    </source>
</evidence>
<dbReference type="PROSITE" id="PS51340">
    <property type="entry name" value="MOSC"/>
    <property type="match status" value="1"/>
</dbReference>
<dbReference type="InterPro" id="IPR052716">
    <property type="entry name" value="MOSC_domain"/>
</dbReference>
<name>A0A7W9WYT6_9BURK</name>
<dbReference type="AlphaFoldDB" id="A0A7W9WYT6"/>
<dbReference type="Gene3D" id="2.40.33.20">
    <property type="entry name" value="PK beta-barrel domain-like"/>
    <property type="match status" value="1"/>
</dbReference>
<dbReference type="PANTHER" id="PTHR36930">
    <property type="entry name" value="METAL-SULFUR CLUSTER BIOSYNTHESIS PROTEINS YUAD-RELATED"/>
    <property type="match status" value="1"/>
</dbReference>
<gene>
    <name evidence="2" type="ORF">HD842_001446</name>
</gene>
<dbReference type="PANTHER" id="PTHR36930:SF1">
    <property type="entry name" value="MOSC DOMAIN-CONTAINING PROTEIN"/>
    <property type="match status" value="1"/>
</dbReference>
<evidence type="ECO:0000259" key="1">
    <source>
        <dbReference type="PROSITE" id="PS51340"/>
    </source>
</evidence>
<dbReference type="SUPFAM" id="SSF50800">
    <property type="entry name" value="PK beta-barrel domain-like"/>
    <property type="match status" value="1"/>
</dbReference>
<dbReference type="RefSeq" id="WP_370660797.1">
    <property type="nucleotide sequence ID" value="NZ_JACHBX010000001.1"/>
</dbReference>
<protein>
    <recommendedName>
        <fullName evidence="1">MOSC domain-containing protein</fullName>
    </recommendedName>
</protein>
<accession>A0A7W9WYT6</accession>
<dbReference type="GO" id="GO:0003824">
    <property type="term" value="F:catalytic activity"/>
    <property type="evidence" value="ECO:0007669"/>
    <property type="project" value="InterPro"/>
</dbReference>
<dbReference type="InterPro" id="IPR005302">
    <property type="entry name" value="MoCF_Sase_C"/>
</dbReference>
<sequence length="235" mass="25159">MKLASLSLRPPGSAAPQAVERLTLVADAGIDGDRHRDPASPRQLLLASSATYADFDLTPHALRENLLLDTPIDALPSGTVLQIGDEVQVRLMFACEACGRLDLHGAHVAARIGARRGVLARVVQDGVIRTGDTVRDLGPLLPAWSDDWHERVAQVIDAMPPDTVIEYALLARLAGIQSTYCRAFPRFLASLGPAYASRAIAARAVSAMTHWDGTGLFEDTRPKQASAADTTLDCC</sequence>
<organism evidence="2 3">
    <name type="scientific">Massilia aurea</name>
    <dbReference type="NCBI Taxonomy" id="373040"/>
    <lineage>
        <taxon>Bacteria</taxon>
        <taxon>Pseudomonadati</taxon>
        <taxon>Pseudomonadota</taxon>
        <taxon>Betaproteobacteria</taxon>
        <taxon>Burkholderiales</taxon>
        <taxon>Oxalobacteraceae</taxon>
        <taxon>Telluria group</taxon>
        <taxon>Massilia</taxon>
    </lineage>
</organism>
<dbReference type="GO" id="GO:0030151">
    <property type="term" value="F:molybdenum ion binding"/>
    <property type="evidence" value="ECO:0007669"/>
    <property type="project" value="InterPro"/>
</dbReference>
<reference evidence="2 3" key="1">
    <citation type="submission" date="2020-08" db="EMBL/GenBank/DDBJ databases">
        <title>The Agave Microbiome: Exploring the role of microbial communities in plant adaptations to desert environments.</title>
        <authorList>
            <person name="Partida-Martinez L.P."/>
        </authorList>
    </citation>
    <scope>NUCLEOTIDE SEQUENCE [LARGE SCALE GENOMIC DNA]</scope>
    <source>
        <strain evidence="2 3">AT3.2</strain>
    </source>
</reference>
<dbReference type="InterPro" id="IPR011037">
    <property type="entry name" value="Pyrv_Knase-like_insert_dom_sf"/>
</dbReference>
<dbReference type="Proteomes" id="UP000540787">
    <property type="component" value="Unassembled WGS sequence"/>
</dbReference>
<proteinExistence type="predicted"/>
<comment type="caution">
    <text evidence="2">The sequence shown here is derived from an EMBL/GenBank/DDBJ whole genome shotgun (WGS) entry which is preliminary data.</text>
</comment>
<feature type="domain" description="MOSC" evidence="1">
    <location>
        <begin position="17"/>
        <end position="137"/>
    </location>
</feature>
<dbReference type="EMBL" id="JACHBX010000001">
    <property type="protein sequence ID" value="MBB6133335.1"/>
    <property type="molecule type" value="Genomic_DNA"/>
</dbReference>
<keyword evidence="3" id="KW-1185">Reference proteome</keyword>
<evidence type="ECO:0000313" key="2">
    <source>
        <dbReference type="EMBL" id="MBB6133335.1"/>
    </source>
</evidence>
<dbReference type="GO" id="GO:0030170">
    <property type="term" value="F:pyridoxal phosphate binding"/>
    <property type="evidence" value="ECO:0007669"/>
    <property type="project" value="InterPro"/>
</dbReference>
<dbReference type="Pfam" id="PF03473">
    <property type="entry name" value="MOSC"/>
    <property type="match status" value="1"/>
</dbReference>